<protein>
    <submittedName>
        <fullName evidence="1">Uncharacterized protein</fullName>
    </submittedName>
</protein>
<dbReference type="RefSeq" id="WP_146750126.1">
    <property type="nucleotide sequence ID" value="NZ_CP043450.1"/>
</dbReference>
<evidence type="ECO:0000313" key="1">
    <source>
        <dbReference type="EMBL" id="QEM09271.1"/>
    </source>
</evidence>
<proteinExistence type="predicted"/>
<accession>A0A5C1HW15</accession>
<dbReference type="Proteomes" id="UP000251402">
    <property type="component" value="Chromosome"/>
</dbReference>
<gene>
    <name evidence="1" type="ORF">DEO27_004335</name>
</gene>
<name>A0A5C1HW15_9SPHI</name>
<evidence type="ECO:0000313" key="2">
    <source>
        <dbReference type="Proteomes" id="UP000251402"/>
    </source>
</evidence>
<reference evidence="1" key="1">
    <citation type="submission" date="2019-08" db="EMBL/GenBank/DDBJ databases">
        <title>Comparative genome analysis confer to the adaptation heavy metal polluted environment.</title>
        <authorList>
            <person name="Li Y."/>
        </authorList>
    </citation>
    <scope>NUCLEOTIDE SEQUENCE [LARGE SCALE GENOMIC DNA]</scope>
    <source>
        <strain evidence="1">P1</strain>
    </source>
</reference>
<organism evidence="1 2">
    <name type="scientific">Mucilaginibacter rubeus</name>
    <dbReference type="NCBI Taxonomy" id="2027860"/>
    <lineage>
        <taxon>Bacteria</taxon>
        <taxon>Pseudomonadati</taxon>
        <taxon>Bacteroidota</taxon>
        <taxon>Sphingobacteriia</taxon>
        <taxon>Sphingobacteriales</taxon>
        <taxon>Sphingobacteriaceae</taxon>
        <taxon>Mucilaginibacter</taxon>
    </lineage>
</organism>
<sequence length="77" mass="8477">MTNDTITKKYKLKPGLHQFAPGSAAVHCNDNLSDEEAEWYLQRYPHIAKLFSTQPPKGGVIKTISKSTKASDKGGTE</sequence>
<dbReference type="AlphaFoldDB" id="A0A5C1HW15"/>
<keyword evidence="2" id="KW-1185">Reference proteome</keyword>
<dbReference type="KEGG" id="mrub:DEO27_004335"/>
<dbReference type="OrthoDB" id="799868at2"/>
<dbReference type="EMBL" id="CP043450">
    <property type="protein sequence ID" value="QEM09271.1"/>
    <property type="molecule type" value="Genomic_DNA"/>
</dbReference>